<gene>
    <name evidence="1" type="ORF">E2C01_092201</name>
</gene>
<organism evidence="1 2">
    <name type="scientific">Portunus trituberculatus</name>
    <name type="common">Swimming crab</name>
    <name type="synonym">Neptunus trituberculatus</name>
    <dbReference type="NCBI Taxonomy" id="210409"/>
    <lineage>
        <taxon>Eukaryota</taxon>
        <taxon>Metazoa</taxon>
        <taxon>Ecdysozoa</taxon>
        <taxon>Arthropoda</taxon>
        <taxon>Crustacea</taxon>
        <taxon>Multicrustacea</taxon>
        <taxon>Malacostraca</taxon>
        <taxon>Eumalacostraca</taxon>
        <taxon>Eucarida</taxon>
        <taxon>Decapoda</taxon>
        <taxon>Pleocyemata</taxon>
        <taxon>Brachyura</taxon>
        <taxon>Eubrachyura</taxon>
        <taxon>Portunoidea</taxon>
        <taxon>Portunidae</taxon>
        <taxon>Portuninae</taxon>
        <taxon>Portunus</taxon>
    </lineage>
</organism>
<dbReference type="EMBL" id="VSRR010107874">
    <property type="protein sequence ID" value="MPC96920.1"/>
    <property type="molecule type" value="Genomic_DNA"/>
</dbReference>
<evidence type="ECO:0000313" key="1">
    <source>
        <dbReference type="EMBL" id="MPC96920.1"/>
    </source>
</evidence>
<evidence type="ECO:0000313" key="2">
    <source>
        <dbReference type="Proteomes" id="UP000324222"/>
    </source>
</evidence>
<proteinExistence type="predicted"/>
<name>A0A5B7JJH4_PORTR</name>
<keyword evidence="2" id="KW-1185">Reference proteome</keyword>
<protein>
    <submittedName>
        <fullName evidence="1">Uncharacterized protein</fullName>
    </submittedName>
</protein>
<sequence>MVSQLPVRFCFLPSKFQRRGRRHCEAPRCGWHRGATGKHRAPKSSSVALLPSRIGFKSAAKLRLIPTNLRDFLSKGWLLFKDSTSSKGLHFPSELTSFNFRTLMSRGKDQRHI</sequence>
<comment type="caution">
    <text evidence="1">The sequence shown here is derived from an EMBL/GenBank/DDBJ whole genome shotgun (WGS) entry which is preliminary data.</text>
</comment>
<accession>A0A5B7JJH4</accession>
<reference evidence="1 2" key="1">
    <citation type="submission" date="2019-05" db="EMBL/GenBank/DDBJ databases">
        <title>Another draft genome of Portunus trituberculatus and its Hox gene families provides insights of decapod evolution.</title>
        <authorList>
            <person name="Jeong J.-H."/>
            <person name="Song I."/>
            <person name="Kim S."/>
            <person name="Choi T."/>
            <person name="Kim D."/>
            <person name="Ryu S."/>
            <person name="Kim W."/>
        </authorList>
    </citation>
    <scope>NUCLEOTIDE SEQUENCE [LARGE SCALE GENOMIC DNA]</scope>
    <source>
        <tissue evidence="1">Muscle</tissue>
    </source>
</reference>
<dbReference type="AlphaFoldDB" id="A0A5B7JJH4"/>
<dbReference type="Proteomes" id="UP000324222">
    <property type="component" value="Unassembled WGS sequence"/>
</dbReference>